<dbReference type="GO" id="GO:0007338">
    <property type="term" value="P:single fertilization"/>
    <property type="evidence" value="ECO:0007669"/>
    <property type="project" value="UniProtKB-KW"/>
</dbReference>
<keyword evidence="9" id="KW-1015">Disulfide bond</keyword>
<dbReference type="PANTHER" id="PTHR31764">
    <property type="entry name" value="PROTEIN HAPLESS 2"/>
    <property type="match status" value="1"/>
</dbReference>
<evidence type="ECO:0000256" key="1">
    <source>
        <dbReference type="ARBA" id="ARBA00004251"/>
    </source>
</evidence>
<evidence type="ECO:0000256" key="2">
    <source>
        <dbReference type="ARBA" id="ARBA00010929"/>
    </source>
</evidence>
<sequence length="502" mass="56191">MTSLEYDADDVAAPGEDFSAVDARKPHGSEVDRANRAQIRGGQDCTDRGHPANIDAAKYLESAHCLRFSDLWYSVYQLEDPIIEHTVYLQVYEKRALMNGSAYWRDLTGGSIVRLGTFNRRHRSGEDTIVFAYEEAKTTGRTEVPNLDVAGDRLLVPSSVTSKDSEYPVEDGGNEYLVVPASRINENGNECDKAGVGFAAFAGQPDRCEHVRGTCLKNQPLAYRRHDVEARAAGRPGCYFLSNFASVPSEPIKYSANGSREFLALEYHSAHVSAIDIEISYNAAAGKNCAVAFPVQLLNRHGEPVATRRIRIRKMDRCSCVSRCSCVGDRSTDCRPMSPELYHATGFRGAVPLTPPRRGIFSNLTVDVLFFLISLILLLFFMGFMKWLIGLCIPAVNRWGLDSLLATDRMSEYFEQELKYKCVVKDERGAPETRVRICGSLTSDERPGVICVSTYSDSRDSKMEAEDTEYVMNELNKSEESLRSSHSGSKRNRRTKEYRSRR</sequence>
<organism evidence="14 15">
    <name type="scientific">Dinoponera quadriceps</name>
    <name type="common">South American ant</name>
    <dbReference type="NCBI Taxonomy" id="609295"/>
    <lineage>
        <taxon>Eukaryota</taxon>
        <taxon>Metazoa</taxon>
        <taxon>Ecdysozoa</taxon>
        <taxon>Arthropoda</taxon>
        <taxon>Hexapoda</taxon>
        <taxon>Insecta</taxon>
        <taxon>Pterygota</taxon>
        <taxon>Neoptera</taxon>
        <taxon>Endopterygota</taxon>
        <taxon>Hymenoptera</taxon>
        <taxon>Apocrita</taxon>
        <taxon>Aculeata</taxon>
        <taxon>Formicoidea</taxon>
        <taxon>Formicidae</taxon>
        <taxon>Ponerinae</taxon>
        <taxon>Ponerini</taxon>
        <taxon>Dinoponera</taxon>
    </lineage>
</organism>
<keyword evidence="10" id="KW-0278">Fertilization</keyword>
<dbReference type="KEGG" id="dqu:106750014"/>
<dbReference type="Proteomes" id="UP000515204">
    <property type="component" value="Unplaced"/>
</dbReference>
<keyword evidence="4 12" id="KW-0812">Transmembrane</keyword>
<comment type="subcellular location">
    <subcellularLocation>
        <location evidence="1">Cell membrane</location>
        <topology evidence="1">Single-pass type I membrane protein</topology>
    </subcellularLocation>
</comment>
<name>A0A6P3Y5Y7_DINQU</name>
<dbReference type="InterPro" id="IPR040326">
    <property type="entry name" value="HAP2/GCS1"/>
</dbReference>
<keyword evidence="3" id="KW-1003">Cell membrane</keyword>
<evidence type="ECO:0000256" key="10">
    <source>
        <dbReference type="ARBA" id="ARBA00023279"/>
    </source>
</evidence>
<keyword evidence="7" id="KW-0446">Lipid-binding</keyword>
<evidence type="ECO:0000313" key="15">
    <source>
        <dbReference type="RefSeq" id="XP_014485504.1"/>
    </source>
</evidence>
<evidence type="ECO:0000256" key="11">
    <source>
        <dbReference type="SAM" id="MobiDB-lite"/>
    </source>
</evidence>
<evidence type="ECO:0000313" key="14">
    <source>
        <dbReference type="Proteomes" id="UP000515204"/>
    </source>
</evidence>
<dbReference type="GeneID" id="106750014"/>
<keyword evidence="6 12" id="KW-1133">Transmembrane helix</keyword>
<dbReference type="OrthoDB" id="44061at2759"/>
<dbReference type="RefSeq" id="XP_014485504.1">
    <property type="nucleotide sequence ID" value="XM_014630018.1"/>
</dbReference>
<accession>A0A6P3Y5Y7</accession>
<dbReference type="AlphaFoldDB" id="A0A6P3Y5Y7"/>
<evidence type="ECO:0000256" key="6">
    <source>
        <dbReference type="ARBA" id="ARBA00022989"/>
    </source>
</evidence>
<evidence type="ECO:0000256" key="7">
    <source>
        <dbReference type="ARBA" id="ARBA00023121"/>
    </source>
</evidence>
<gene>
    <name evidence="15" type="primary">LOC106750014</name>
</gene>
<protein>
    <submittedName>
        <fullName evidence="15">Uncharacterized protein LOC106750014</fullName>
    </submittedName>
</protein>
<dbReference type="Pfam" id="PF10699">
    <property type="entry name" value="HAP2-GCS1"/>
    <property type="match status" value="1"/>
</dbReference>
<evidence type="ECO:0000259" key="13">
    <source>
        <dbReference type="Pfam" id="PF10699"/>
    </source>
</evidence>
<comment type="similarity">
    <text evidence="2">Belongs to the HAP2/GCS1 family.</text>
</comment>
<evidence type="ECO:0000256" key="12">
    <source>
        <dbReference type="SAM" id="Phobius"/>
    </source>
</evidence>
<proteinExistence type="inferred from homology"/>
<keyword evidence="5" id="KW-0732">Signal</keyword>
<evidence type="ECO:0000256" key="3">
    <source>
        <dbReference type="ARBA" id="ARBA00022475"/>
    </source>
</evidence>
<reference evidence="15" key="1">
    <citation type="submission" date="2025-08" db="UniProtKB">
        <authorList>
            <consortium name="RefSeq"/>
        </authorList>
    </citation>
    <scope>IDENTIFICATION</scope>
</reference>
<keyword evidence="8 12" id="KW-0472">Membrane</keyword>
<keyword evidence="14" id="KW-1185">Reference proteome</keyword>
<dbReference type="GO" id="GO:0008289">
    <property type="term" value="F:lipid binding"/>
    <property type="evidence" value="ECO:0007669"/>
    <property type="project" value="UniProtKB-KW"/>
</dbReference>
<dbReference type="PANTHER" id="PTHR31764:SF0">
    <property type="entry name" value="GENERATIVE CELL SPECIFIC-1_HAP2 DOMAIN-CONTAINING PROTEIN"/>
    <property type="match status" value="1"/>
</dbReference>
<feature type="domain" description="Generative cell specific-1/HAP2" evidence="13">
    <location>
        <begin position="38"/>
        <end position="280"/>
    </location>
</feature>
<feature type="region of interest" description="Disordered" evidence="11">
    <location>
        <begin position="474"/>
        <end position="502"/>
    </location>
</feature>
<dbReference type="GO" id="GO:0005886">
    <property type="term" value="C:plasma membrane"/>
    <property type="evidence" value="ECO:0007669"/>
    <property type="project" value="UniProtKB-SubCell"/>
</dbReference>
<evidence type="ECO:0000256" key="5">
    <source>
        <dbReference type="ARBA" id="ARBA00022729"/>
    </source>
</evidence>
<evidence type="ECO:0000256" key="8">
    <source>
        <dbReference type="ARBA" id="ARBA00023136"/>
    </source>
</evidence>
<evidence type="ECO:0000256" key="9">
    <source>
        <dbReference type="ARBA" id="ARBA00023157"/>
    </source>
</evidence>
<evidence type="ECO:0000256" key="4">
    <source>
        <dbReference type="ARBA" id="ARBA00022692"/>
    </source>
</evidence>
<feature type="transmembrane region" description="Helical" evidence="12">
    <location>
        <begin position="368"/>
        <end position="389"/>
    </location>
</feature>
<dbReference type="InterPro" id="IPR018928">
    <property type="entry name" value="HAP2/GCS1_dom"/>
</dbReference>